<protein>
    <submittedName>
        <fullName evidence="3">Potassium channel family protein</fullName>
    </submittedName>
</protein>
<keyword evidence="1" id="KW-0812">Transmembrane</keyword>
<comment type="caution">
    <text evidence="3">The sequence shown here is derived from an EMBL/GenBank/DDBJ whole genome shotgun (WGS) entry which is preliminary data.</text>
</comment>
<feature type="transmembrane region" description="Helical" evidence="1">
    <location>
        <begin position="104"/>
        <end position="121"/>
    </location>
</feature>
<keyword evidence="3" id="KW-0406">Ion transport</keyword>
<dbReference type="Proteomes" id="UP001501166">
    <property type="component" value="Unassembled WGS sequence"/>
</dbReference>
<proteinExistence type="predicted"/>
<dbReference type="InterPro" id="IPR013099">
    <property type="entry name" value="K_chnl_dom"/>
</dbReference>
<evidence type="ECO:0000313" key="4">
    <source>
        <dbReference type="Proteomes" id="UP001501166"/>
    </source>
</evidence>
<sequence length="334" mass="37433">MSIIYYILGFGLTLLVTVDLIWTTLWIDGGAGPLSDNLTSLLWKILRKLNNKFLLNISGPLILIAILLSWFLIVWLGVTLIFAANPESIVNPSTGDPVSWIERIYFSGFTIFTLGIGDYTPQSGFFQLVTAFSSGLGMMVLTLSVSYVISVVDAVVQKRSFSRSISGLGRNSIELINKVWNGQDFHQFDLILSTVNTQITELTQQNQAFPLLQYYHSESVEKTLAVNIIVLDEALSLLRYGVKQDDPIMHTALIEATQSSIQTYLDTVIEGYGNEAKKIEDVPPVMNLSLIKDSELPLTVESDYYKKMEDLSDRRNKLLSIARVDNHEWPNPES</sequence>
<dbReference type="RefSeq" id="WP_343756870.1">
    <property type="nucleotide sequence ID" value="NZ_BAAACW010000164.1"/>
</dbReference>
<feature type="domain" description="Potassium channel" evidence="2">
    <location>
        <begin position="74"/>
        <end position="152"/>
    </location>
</feature>
<dbReference type="EMBL" id="BAAACW010000164">
    <property type="protein sequence ID" value="GAA0371511.1"/>
    <property type="molecule type" value="Genomic_DNA"/>
</dbReference>
<gene>
    <name evidence="3" type="ORF">GCM10008932_23540</name>
</gene>
<keyword evidence="1" id="KW-0472">Membrane</keyword>
<feature type="transmembrane region" description="Helical" evidence="1">
    <location>
        <begin position="128"/>
        <end position="149"/>
    </location>
</feature>
<dbReference type="Gene3D" id="1.10.287.70">
    <property type="match status" value="1"/>
</dbReference>
<dbReference type="GO" id="GO:0034220">
    <property type="term" value="P:monoatomic ion transmembrane transport"/>
    <property type="evidence" value="ECO:0007669"/>
    <property type="project" value="UniProtKB-KW"/>
</dbReference>
<feature type="transmembrane region" description="Helical" evidence="1">
    <location>
        <begin position="6"/>
        <end position="27"/>
    </location>
</feature>
<name>A0ABP3HK54_9LACT</name>
<accession>A0ABP3HK54</accession>
<organism evidence="3 4">
    <name type="scientific">Alkalibacterium iburiense</name>
    <dbReference type="NCBI Taxonomy" id="290589"/>
    <lineage>
        <taxon>Bacteria</taxon>
        <taxon>Bacillati</taxon>
        <taxon>Bacillota</taxon>
        <taxon>Bacilli</taxon>
        <taxon>Lactobacillales</taxon>
        <taxon>Carnobacteriaceae</taxon>
        <taxon>Alkalibacterium</taxon>
    </lineage>
</organism>
<evidence type="ECO:0000313" key="3">
    <source>
        <dbReference type="EMBL" id="GAA0371511.1"/>
    </source>
</evidence>
<dbReference type="Pfam" id="PF07885">
    <property type="entry name" value="Ion_trans_2"/>
    <property type="match status" value="1"/>
</dbReference>
<reference evidence="4" key="1">
    <citation type="journal article" date="2019" name="Int. J. Syst. Evol. Microbiol.">
        <title>The Global Catalogue of Microorganisms (GCM) 10K type strain sequencing project: providing services to taxonomists for standard genome sequencing and annotation.</title>
        <authorList>
            <consortium name="The Broad Institute Genomics Platform"/>
            <consortium name="The Broad Institute Genome Sequencing Center for Infectious Disease"/>
            <person name="Wu L."/>
            <person name="Ma J."/>
        </authorList>
    </citation>
    <scope>NUCLEOTIDE SEQUENCE [LARGE SCALE GENOMIC DNA]</scope>
    <source>
        <strain evidence="4">JCM 12662</strain>
    </source>
</reference>
<keyword evidence="1" id="KW-1133">Transmembrane helix</keyword>
<feature type="transmembrane region" description="Helical" evidence="1">
    <location>
        <begin position="53"/>
        <end position="84"/>
    </location>
</feature>
<evidence type="ECO:0000256" key="1">
    <source>
        <dbReference type="SAM" id="Phobius"/>
    </source>
</evidence>
<keyword evidence="3" id="KW-0813">Transport</keyword>
<keyword evidence="3" id="KW-0407">Ion channel</keyword>
<keyword evidence="4" id="KW-1185">Reference proteome</keyword>
<dbReference type="SUPFAM" id="SSF81324">
    <property type="entry name" value="Voltage-gated potassium channels"/>
    <property type="match status" value="1"/>
</dbReference>
<evidence type="ECO:0000259" key="2">
    <source>
        <dbReference type="Pfam" id="PF07885"/>
    </source>
</evidence>